<dbReference type="GO" id="GO:0045892">
    <property type="term" value="P:negative regulation of DNA-templated transcription"/>
    <property type="evidence" value="ECO:0007669"/>
    <property type="project" value="TreeGrafter"/>
</dbReference>
<accession>A0AA46ZY09</accession>
<dbReference type="Gene3D" id="3.30.2310.20">
    <property type="entry name" value="RelE-like"/>
    <property type="match status" value="1"/>
</dbReference>
<evidence type="ECO:0000256" key="2">
    <source>
        <dbReference type="ARBA" id="ARBA00022649"/>
    </source>
</evidence>
<evidence type="ECO:0000313" key="8">
    <source>
        <dbReference type="Proteomes" id="UP001163262"/>
    </source>
</evidence>
<organism evidence="7 8">
    <name type="scientific">Capnocytophaga ochracea</name>
    <dbReference type="NCBI Taxonomy" id="1018"/>
    <lineage>
        <taxon>Bacteria</taxon>
        <taxon>Pseudomonadati</taxon>
        <taxon>Bacteroidota</taxon>
        <taxon>Flavobacteriia</taxon>
        <taxon>Flavobacteriales</taxon>
        <taxon>Flavobacteriaceae</taxon>
        <taxon>Capnocytophaga</taxon>
    </lineage>
</organism>
<dbReference type="Proteomes" id="UP001163262">
    <property type="component" value="Chromosome"/>
</dbReference>
<keyword evidence="5" id="KW-0378">Hydrolase</keyword>
<dbReference type="InterPro" id="IPR035093">
    <property type="entry name" value="RelE/ParE_toxin_dom_sf"/>
</dbReference>
<keyword evidence="4" id="KW-0255">Endonuclease</keyword>
<name>A0AA46ZY09_CAPOC</name>
<dbReference type="PANTHER" id="PTHR38039">
    <property type="entry name" value="TOXIN YOEB"/>
    <property type="match status" value="1"/>
</dbReference>
<evidence type="ECO:0000256" key="1">
    <source>
        <dbReference type="ARBA" id="ARBA00008172"/>
    </source>
</evidence>
<dbReference type="EMBL" id="CP110230">
    <property type="protein sequence ID" value="UZD40089.1"/>
    <property type="molecule type" value="Genomic_DNA"/>
</dbReference>
<proteinExistence type="inferred from homology"/>
<dbReference type="PANTHER" id="PTHR38039:SF1">
    <property type="entry name" value="TOXIN YOEB"/>
    <property type="match status" value="1"/>
</dbReference>
<evidence type="ECO:0000256" key="3">
    <source>
        <dbReference type="ARBA" id="ARBA00022722"/>
    </source>
</evidence>
<comment type="similarity">
    <text evidence="1">Belongs to the YoeB family.</text>
</comment>
<reference evidence="7" key="1">
    <citation type="submission" date="2022-10" db="EMBL/GenBank/DDBJ databases">
        <title>Complete genome sequence of Capnocytophaga ochracea KCOM 2812 isolated from actinomycosis lesion.</title>
        <authorList>
            <person name="Kook J.-K."/>
            <person name="Park S.-N."/>
            <person name="Lim Y.K."/>
        </authorList>
    </citation>
    <scope>NUCLEOTIDE SEQUENCE</scope>
    <source>
        <strain evidence="7">KCOM 28121</strain>
    </source>
</reference>
<keyword evidence="3" id="KW-0540">Nuclease</keyword>
<dbReference type="GO" id="GO:0016787">
    <property type="term" value="F:hydrolase activity"/>
    <property type="evidence" value="ECO:0007669"/>
    <property type="project" value="UniProtKB-KW"/>
</dbReference>
<dbReference type="SUPFAM" id="SSF143011">
    <property type="entry name" value="RelE-like"/>
    <property type="match status" value="1"/>
</dbReference>
<evidence type="ECO:0000313" key="7">
    <source>
        <dbReference type="EMBL" id="UZD40089.1"/>
    </source>
</evidence>
<evidence type="ECO:0000256" key="4">
    <source>
        <dbReference type="ARBA" id="ARBA00022759"/>
    </source>
</evidence>
<dbReference type="NCBIfam" id="TIGR02116">
    <property type="entry name" value="toxin_Txe_YoeB"/>
    <property type="match status" value="1"/>
</dbReference>
<dbReference type="Pfam" id="PF06769">
    <property type="entry name" value="YoeB_toxin"/>
    <property type="match status" value="1"/>
</dbReference>
<dbReference type="InterPro" id="IPR009614">
    <property type="entry name" value="YoeB_toxin"/>
</dbReference>
<protein>
    <recommendedName>
        <fullName evidence="6">Putative mRNA interferase YoeB</fullName>
    </recommendedName>
</protein>
<evidence type="ECO:0000256" key="5">
    <source>
        <dbReference type="ARBA" id="ARBA00022801"/>
    </source>
</evidence>
<evidence type="ECO:0000256" key="6">
    <source>
        <dbReference type="ARBA" id="ARBA00030388"/>
    </source>
</evidence>
<sequence>MEEDAVLYELSYSDTYFKHIKKHKKAKQVKILKRIAELLEEIAQDPTRGVGNPEALRHYGESDVWSRRIDAKHRLMYEIFEEKKRIEILSAYGHYKDKD</sequence>
<gene>
    <name evidence="7" type="ORF">OL231_07825</name>
</gene>
<keyword evidence="2" id="KW-1277">Toxin-antitoxin system</keyword>
<dbReference type="RefSeq" id="WP_009422408.1">
    <property type="nucleotide sequence ID" value="NZ_CP110230.1"/>
</dbReference>
<dbReference type="AlphaFoldDB" id="A0AA46ZY09"/>
<dbReference type="GO" id="GO:0006401">
    <property type="term" value="P:RNA catabolic process"/>
    <property type="evidence" value="ECO:0007669"/>
    <property type="project" value="InterPro"/>
</dbReference>
<dbReference type="GO" id="GO:0004519">
    <property type="term" value="F:endonuclease activity"/>
    <property type="evidence" value="ECO:0007669"/>
    <property type="project" value="UniProtKB-KW"/>
</dbReference>